<dbReference type="Gene3D" id="1.10.357.10">
    <property type="entry name" value="Tetracycline Repressor, domain 2"/>
    <property type="match status" value="1"/>
</dbReference>
<gene>
    <name evidence="4" type="ORF">M3M37_03690</name>
</gene>
<dbReference type="InterPro" id="IPR036271">
    <property type="entry name" value="Tet_transcr_reg_TetR-rel_C_sf"/>
</dbReference>
<dbReference type="SUPFAM" id="SSF48498">
    <property type="entry name" value="Tetracyclin repressor-like, C-terminal domain"/>
    <property type="match status" value="1"/>
</dbReference>
<reference evidence="4" key="1">
    <citation type="submission" date="2022-05" db="EMBL/GenBank/DDBJ databases">
        <authorList>
            <person name="Oliphant S.A."/>
            <person name="Watson-Haigh N.S."/>
            <person name="Sumby K.M."/>
            <person name="Gardner J.M."/>
            <person name="Jiranek V."/>
        </authorList>
    </citation>
    <scope>NUCLEOTIDE SEQUENCE</scope>
    <source>
        <strain evidence="4">KI4_A6</strain>
    </source>
</reference>
<dbReference type="RefSeq" id="WP_252795826.1">
    <property type="nucleotide sequence ID" value="NZ_CP097121.1"/>
</dbReference>
<dbReference type="Pfam" id="PF00440">
    <property type="entry name" value="TetR_N"/>
    <property type="match status" value="1"/>
</dbReference>
<dbReference type="PROSITE" id="PS50977">
    <property type="entry name" value="HTH_TETR_2"/>
    <property type="match status" value="1"/>
</dbReference>
<evidence type="ECO:0000259" key="3">
    <source>
        <dbReference type="PROSITE" id="PS50977"/>
    </source>
</evidence>
<feature type="DNA-binding region" description="H-T-H motif" evidence="2">
    <location>
        <begin position="24"/>
        <end position="43"/>
    </location>
</feature>
<dbReference type="InterPro" id="IPR009057">
    <property type="entry name" value="Homeodomain-like_sf"/>
</dbReference>
<name>A0ABY5C1W9_9LACO</name>
<dbReference type="InterPro" id="IPR001647">
    <property type="entry name" value="HTH_TetR"/>
</dbReference>
<dbReference type="EMBL" id="CP097121">
    <property type="protein sequence ID" value="USS91306.1"/>
    <property type="molecule type" value="Genomic_DNA"/>
</dbReference>
<dbReference type="Proteomes" id="UP001056164">
    <property type="component" value="Chromosome"/>
</dbReference>
<evidence type="ECO:0000313" key="4">
    <source>
        <dbReference type="EMBL" id="USS91306.1"/>
    </source>
</evidence>
<evidence type="ECO:0000313" key="5">
    <source>
        <dbReference type="Proteomes" id="UP001056164"/>
    </source>
</evidence>
<accession>A0ABY5C1W9</accession>
<keyword evidence="1 2" id="KW-0238">DNA-binding</keyword>
<protein>
    <submittedName>
        <fullName evidence="4">TetR/AcrR family transcriptional regulator</fullName>
    </submittedName>
</protein>
<organism evidence="4 5">
    <name type="scientific">Fructilactobacillus carniphilus</name>
    <dbReference type="NCBI Taxonomy" id="2940297"/>
    <lineage>
        <taxon>Bacteria</taxon>
        <taxon>Bacillati</taxon>
        <taxon>Bacillota</taxon>
        <taxon>Bacilli</taxon>
        <taxon>Lactobacillales</taxon>
        <taxon>Lactobacillaceae</taxon>
        <taxon>Fructilactobacillus</taxon>
    </lineage>
</organism>
<evidence type="ECO:0000256" key="1">
    <source>
        <dbReference type="ARBA" id="ARBA00023125"/>
    </source>
</evidence>
<dbReference type="SUPFAM" id="SSF46689">
    <property type="entry name" value="Homeodomain-like"/>
    <property type="match status" value="1"/>
</dbReference>
<proteinExistence type="predicted"/>
<keyword evidence="5" id="KW-1185">Reference proteome</keyword>
<sequence length="199" mass="22752">MNLRQKLLQAGLEIVDQSGSKNISLRQLADQCGVTHNSPYRHFKNKNEYLWALKQEISLLFGNEISKQVADKQSADQALVQLGVNVVRFATNHPNYFAELFYPDQDVPINLETGMVECNYNAPGLDKFTQLVKQLKAENQLQSPFNLIMIHFWSFIVGLAILVQHQEQNQFVERKISMQIETMIKIYIDGDGKASPKIK</sequence>
<feature type="domain" description="HTH tetR-type" evidence="3">
    <location>
        <begin position="1"/>
        <end position="61"/>
    </location>
</feature>
<evidence type="ECO:0000256" key="2">
    <source>
        <dbReference type="PROSITE-ProRule" id="PRU00335"/>
    </source>
</evidence>